<dbReference type="AlphaFoldDB" id="A0A1B7NR79"/>
<keyword evidence="2" id="KW-1185">Reference proteome</keyword>
<feature type="non-terminal residue" evidence="1">
    <location>
        <position position="1"/>
    </location>
</feature>
<accession>A0A1B7NR79</accession>
<comment type="caution">
    <text evidence="1">The sequence shown here is derived from an EMBL/GenBank/DDBJ whole genome shotgun (WGS) entry which is preliminary data.</text>
</comment>
<organism evidence="1 2">
    <name type="scientific">Emergomyces africanus</name>
    <dbReference type="NCBI Taxonomy" id="1955775"/>
    <lineage>
        <taxon>Eukaryota</taxon>
        <taxon>Fungi</taxon>
        <taxon>Dikarya</taxon>
        <taxon>Ascomycota</taxon>
        <taxon>Pezizomycotina</taxon>
        <taxon>Eurotiomycetes</taxon>
        <taxon>Eurotiomycetidae</taxon>
        <taxon>Onygenales</taxon>
        <taxon>Ajellomycetaceae</taxon>
        <taxon>Emergomyces</taxon>
    </lineage>
</organism>
<sequence>HYAAFKLPALNSDVWGWLAQQHQRERKAIRAISRISSQSQANDELAGNTKR</sequence>
<evidence type="ECO:0000313" key="1">
    <source>
        <dbReference type="EMBL" id="OAX79295.1"/>
    </source>
</evidence>
<dbReference type="EMBL" id="LGUA01001077">
    <property type="protein sequence ID" value="OAX79295.1"/>
    <property type="molecule type" value="Genomic_DNA"/>
</dbReference>
<reference evidence="1 2" key="1">
    <citation type="submission" date="2015-07" db="EMBL/GenBank/DDBJ databases">
        <title>Emmonsia species relationships and genome sequence.</title>
        <authorList>
            <person name="Cuomo C.A."/>
            <person name="Schwartz I.S."/>
            <person name="Kenyon C."/>
            <person name="de Hoog G.S."/>
            <person name="Govender N.P."/>
            <person name="Botha A."/>
            <person name="Moreno L."/>
            <person name="de Vries M."/>
            <person name="Munoz J.F."/>
            <person name="Stielow J.B."/>
        </authorList>
    </citation>
    <scope>NUCLEOTIDE SEQUENCE [LARGE SCALE GENOMIC DNA]</scope>
    <source>
        <strain evidence="1 2">CBS 136260</strain>
    </source>
</reference>
<evidence type="ECO:0000313" key="2">
    <source>
        <dbReference type="Proteomes" id="UP000091918"/>
    </source>
</evidence>
<proteinExistence type="predicted"/>
<protein>
    <submittedName>
        <fullName evidence="1">Uncharacterized protein</fullName>
    </submittedName>
</protein>
<dbReference type="Proteomes" id="UP000091918">
    <property type="component" value="Unassembled WGS sequence"/>
</dbReference>
<gene>
    <name evidence="1" type="ORF">ACJ72_06390</name>
</gene>
<name>A0A1B7NR79_9EURO</name>